<protein>
    <submittedName>
        <fullName evidence="2">HNHc domain containing protein</fullName>
    </submittedName>
</protein>
<sequence length="90" mass="10550">MTIRPRSAKMEKLYATKRRNLVRKLLGDRPICQRCLSDRSHDIHELKSRARGGSIVDEENLVALCRPCHTWVTQNPKDAHEQGWLKQSWE</sequence>
<proteinExistence type="predicted"/>
<dbReference type="GO" id="GO:0004519">
    <property type="term" value="F:endonuclease activity"/>
    <property type="evidence" value="ECO:0007669"/>
    <property type="project" value="InterPro"/>
</dbReference>
<dbReference type="Gene3D" id="1.10.30.50">
    <property type="match status" value="1"/>
</dbReference>
<gene>
    <name evidence="2" type="ORF">UFOVP688_31</name>
</gene>
<reference evidence="2" key="1">
    <citation type="submission" date="2020-04" db="EMBL/GenBank/DDBJ databases">
        <authorList>
            <person name="Chiriac C."/>
            <person name="Salcher M."/>
            <person name="Ghai R."/>
            <person name="Kavagutti S V."/>
        </authorList>
    </citation>
    <scope>NUCLEOTIDE SEQUENCE</scope>
</reference>
<dbReference type="CDD" id="cd00085">
    <property type="entry name" value="HNHc"/>
    <property type="match status" value="1"/>
</dbReference>
<dbReference type="InterPro" id="IPR003615">
    <property type="entry name" value="HNH_nuc"/>
</dbReference>
<accession>A0A6J5NII4</accession>
<evidence type="ECO:0000313" key="2">
    <source>
        <dbReference type="EMBL" id="CAB4157546.1"/>
    </source>
</evidence>
<dbReference type="SMART" id="SM00507">
    <property type="entry name" value="HNHc"/>
    <property type="match status" value="1"/>
</dbReference>
<dbReference type="InterPro" id="IPR002711">
    <property type="entry name" value="HNH"/>
</dbReference>
<dbReference type="Pfam" id="PF01844">
    <property type="entry name" value="HNH"/>
    <property type="match status" value="1"/>
</dbReference>
<organism evidence="2">
    <name type="scientific">uncultured Caudovirales phage</name>
    <dbReference type="NCBI Taxonomy" id="2100421"/>
    <lineage>
        <taxon>Viruses</taxon>
        <taxon>Duplodnaviria</taxon>
        <taxon>Heunggongvirae</taxon>
        <taxon>Uroviricota</taxon>
        <taxon>Caudoviricetes</taxon>
        <taxon>Peduoviridae</taxon>
        <taxon>Maltschvirus</taxon>
        <taxon>Maltschvirus maltsch</taxon>
    </lineage>
</organism>
<dbReference type="GO" id="GO:0003676">
    <property type="term" value="F:nucleic acid binding"/>
    <property type="evidence" value="ECO:0007669"/>
    <property type="project" value="InterPro"/>
</dbReference>
<evidence type="ECO:0000259" key="1">
    <source>
        <dbReference type="SMART" id="SM00507"/>
    </source>
</evidence>
<feature type="domain" description="HNH nuclease" evidence="1">
    <location>
        <begin position="21"/>
        <end position="70"/>
    </location>
</feature>
<name>A0A6J5NII4_9CAUD</name>
<dbReference type="EMBL" id="LR796659">
    <property type="protein sequence ID" value="CAB4157546.1"/>
    <property type="molecule type" value="Genomic_DNA"/>
</dbReference>
<dbReference type="GO" id="GO:0008270">
    <property type="term" value="F:zinc ion binding"/>
    <property type="evidence" value="ECO:0007669"/>
    <property type="project" value="InterPro"/>
</dbReference>